<evidence type="ECO:0000313" key="1">
    <source>
        <dbReference type="Proteomes" id="UP000887579"/>
    </source>
</evidence>
<sequence length="322" mass="36229">MNRLRHYSKSTIFDSKRIIGRKFNDIEIDESWNFSVDGENEKVSIKIDGFNGKIKKTAEEVAADLLKFMKNEAEKFQGTQIKKAVITVPAAFNDTQKAATISAAKLAGWKEIKLLPEPVAAAFAYFVERPIPNNTIVLLFDLGGGTLDVCIFKVENNQIQIVTNIGDSKLGGRNFDTVLINYFKNLLNTKHGISTLKDKKYKLMLDCQRIKEDLSAIESSSLDIDEFDPNMQGVISISREEFQRMTQPLINKIRNTIQSALFKSNLKESEINKVLQVGGGSRMPMIKDLLQEIFPDSEHCCEEHPDEVVAIGAAYYAYSIFS</sequence>
<evidence type="ECO:0000313" key="2">
    <source>
        <dbReference type="WBParaSite" id="ES5_v2.g8819.t1"/>
    </source>
</evidence>
<protein>
    <submittedName>
        <fullName evidence="2">Heat shock protein 70</fullName>
    </submittedName>
</protein>
<organism evidence="1 2">
    <name type="scientific">Panagrolaimus sp. ES5</name>
    <dbReference type="NCBI Taxonomy" id="591445"/>
    <lineage>
        <taxon>Eukaryota</taxon>
        <taxon>Metazoa</taxon>
        <taxon>Ecdysozoa</taxon>
        <taxon>Nematoda</taxon>
        <taxon>Chromadorea</taxon>
        <taxon>Rhabditida</taxon>
        <taxon>Tylenchina</taxon>
        <taxon>Panagrolaimomorpha</taxon>
        <taxon>Panagrolaimoidea</taxon>
        <taxon>Panagrolaimidae</taxon>
        <taxon>Panagrolaimus</taxon>
    </lineage>
</organism>
<name>A0AC34GVA3_9BILA</name>
<dbReference type="Proteomes" id="UP000887579">
    <property type="component" value="Unplaced"/>
</dbReference>
<reference evidence="2" key="1">
    <citation type="submission" date="2022-11" db="UniProtKB">
        <authorList>
            <consortium name="WormBaseParasite"/>
        </authorList>
    </citation>
    <scope>IDENTIFICATION</scope>
</reference>
<dbReference type="WBParaSite" id="ES5_v2.g8819.t1">
    <property type="protein sequence ID" value="ES5_v2.g8819.t1"/>
    <property type="gene ID" value="ES5_v2.g8819"/>
</dbReference>
<proteinExistence type="predicted"/>
<accession>A0AC34GVA3</accession>